<dbReference type="InterPro" id="IPR012823">
    <property type="entry name" value="Flagell_FliJ"/>
</dbReference>
<evidence type="ECO:0000256" key="7">
    <source>
        <dbReference type="ARBA" id="ARBA00022795"/>
    </source>
</evidence>
<dbReference type="GO" id="GO:0071973">
    <property type="term" value="P:bacterial-type flagellum-dependent cell motility"/>
    <property type="evidence" value="ECO:0007669"/>
    <property type="project" value="InterPro"/>
</dbReference>
<dbReference type="Gene3D" id="1.10.287.1700">
    <property type="match status" value="1"/>
</dbReference>
<dbReference type="GO" id="GO:0005886">
    <property type="term" value="C:plasma membrane"/>
    <property type="evidence" value="ECO:0007669"/>
    <property type="project" value="UniProtKB-SubCell"/>
</dbReference>
<keyword evidence="13" id="KW-1185">Reference proteome</keyword>
<sequence length="139" mass="16696">MFKFRLEKLLQLKQRLKDAKLAELGYVESQISTVQDKIESCERQLKSITYPESVVPFSKVQDRYESILYLKRKIEDLREELKNLLQEREKIVEELVQIQKEAKVLEKLKYRKLAEFRKEFLKKEIKQLDEFASRGGKND</sequence>
<keyword evidence="5" id="KW-1003">Cell membrane</keyword>
<keyword evidence="6" id="KW-0145">Chemotaxis</keyword>
<keyword evidence="12" id="KW-0969">Cilium</keyword>
<keyword evidence="7" id="KW-1005">Bacterial flagellum biogenesis</keyword>
<evidence type="ECO:0000256" key="10">
    <source>
        <dbReference type="ARBA" id="ARBA00023225"/>
    </source>
</evidence>
<evidence type="ECO:0000256" key="11">
    <source>
        <dbReference type="SAM" id="Coils"/>
    </source>
</evidence>
<accession>A0A0S3QSZ3</accession>
<feature type="coiled-coil region" evidence="11">
    <location>
        <begin position="67"/>
        <end position="108"/>
    </location>
</feature>
<dbReference type="GO" id="GO:0009288">
    <property type="term" value="C:bacterial-type flagellum"/>
    <property type="evidence" value="ECO:0007669"/>
    <property type="project" value="InterPro"/>
</dbReference>
<dbReference type="EMBL" id="AP013035">
    <property type="protein sequence ID" value="BAT71439.1"/>
    <property type="molecule type" value="Genomic_DNA"/>
</dbReference>
<keyword evidence="12" id="KW-0966">Cell projection</keyword>
<dbReference type="InterPro" id="IPR053716">
    <property type="entry name" value="Flag_assembly_chemotaxis_eff"/>
</dbReference>
<evidence type="ECO:0000313" key="13">
    <source>
        <dbReference type="Proteomes" id="UP000063234"/>
    </source>
</evidence>
<evidence type="ECO:0000256" key="8">
    <source>
        <dbReference type="ARBA" id="ARBA00022927"/>
    </source>
</evidence>
<evidence type="ECO:0000256" key="4">
    <source>
        <dbReference type="ARBA" id="ARBA00022448"/>
    </source>
</evidence>
<dbReference type="RefSeq" id="WP_068549422.1">
    <property type="nucleotide sequence ID" value="NZ_AP013035.1"/>
</dbReference>
<keyword evidence="8" id="KW-0653">Protein transport</keyword>
<dbReference type="GO" id="GO:0006935">
    <property type="term" value="P:chemotaxis"/>
    <property type="evidence" value="ECO:0007669"/>
    <property type="project" value="UniProtKB-KW"/>
</dbReference>
<dbReference type="KEGG" id="ttk:TST_0633"/>
<organism evidence="12 13">
    <name type="scientific">Thermosulfidibacter takaii (strain DSM 17441 / JCM 13301 / NBRC 103674 / ABI70S6)</name>
    <dbReference type="NCBI Taxonomy" id="1298851"/>
    <lineage>
        <taxon>Bacteria</taxon>
        <taxon>Pseudomonadati</taxon>
        <taxon>Thermosulfidibacterota</taxon>
        <taxon>Thermosulfidibacteria</taxon>
        <taxon>Thermosulfidibacterales</taxon>
        <taxon>Thermosulfidibacteraceae</taxon>
    </lineage>
</organism>
<evidence type="ECO:0000256" key="9">
    <source>
        <dbReference type="ARBA" id="ARBA00023136"/>
    </source>
</evidence>
<evidence type="ECO:0000256" key="3">
    <source>
        <dbReference type="ARBA" id="ARBA00020392"/>
    </source>
</evidence>
<dbReference type="Pfam" id="PF02050">
    <property type="entry name" value="FliJ"/>
    <property type="match status" value="1"/>
</dbReference>
<evidence type="ECO:0000313" key="12">
    <source>
        <dbReference type="EMBL" id="BAT71439.1"/>
    </source>
</evidence>
<dbReference type="AlphaFoldDB" id="A0A0S3QSZ3"/>
<keyword evidence="4" id="KW-0813">Transport</keyword>
<dbReference type="STRING" id="1298851.TST_0633"/>
<keyword evidence="12" id="KW-0282">Flagellum</keyword>
<proteinExistence type="inferred from homology"/>
<dbReference type="GO" id="GO:0044781">
    <property type="term" value="P:bacterial-type flagellum organization"/>
    <property type="evidence" value="ECO:0007669"/>
    <property type="project" value="UniProtKB-KW"/>
</dbReference>
<evidence type="ECO:0000256" key="1">
    <source>
        <dbReference type="ARBA" id="ARBA00004413"/>
    </source>
</evidence>
<comment type="similarity">
    <text evidence="2">Belongs to the FliJ family.</text>
</comment>
<reference evidence="13" key="1">
    <citation type="journal article" date="2018" name="Science">
        <title>A primordial and reversible TCA cycle in a facultatively chemolithoautotrophic thermophile.</title>
        <authorList>
            <person name="Nunoura T."/>
            <person name="Chikaraishi Y."/>
            <person name="Izaki R."/>
            <person name="Suwa T."/>
            <person name="Sato T."/>
            <person name="Harada T."/>
            <person name="Mori K."/>
            <person name="Kato Y."/>
            <person name="Miyazaki M."/>
            <person name="Shimamura S."/>
            <person name="Yanagawa K."/>
            <person name="Shuto A."/>
            <person name="Ohkouchi N."/>
            <person name="Fujita N."/>
            <person name="Takaki Y."/>
            <person name="Atomi H."/>
            <person name="Takai K."/>
        </authorList>
    </citation>
    <scope>NUCLEOTIDE SEQUENCE [LARGE SCALE GENOMIC DNA]</scope>
    <source>
        <strain evidence="13">DSM 17441 / JCM 13301 / NBRC 103674 / ABI70S6</strain>
    </source>
</reference>
<keyword evidence="11" id="KW-0175">Coiled coil</keyword>
<evidence type="ECO:0000256" key="2">
    <source>
        <dbReference type="ARBA" id="ARBA00010004"/>
    </source>
</evidence>
<dbReference type="Proteomes" id="UP000063234">
    <property type="component" value="Chromosome"/>
</dbReference>
<gene>
    <name evidence="12" type="primary">fliJ</name>
    <name evidence="12" type="ORF">TST_0633</name>
</gene>
<keyword evidence="10" id="KW-1006">Bacterial flagellum protein export</keyword>
<name>A0A0S3QSZ3_THET7</name>
<evidence type="ECO:0000256" key="5">
    <source>
        <dbReference type="ARBA" id="ARBA00022475"/>
    </source>
</evidence>
<comment type="subcellular location">
    <subcellularLocation>
        <location evidence="1">Cell membrane</location>
        <topology evidence="1">Peripheral membrane protein</topology>
        <orientation evidence="1">Cytoplasmic side</orientation>
    </subcellularLocation>
</comment>
<keyword evidence="9" id="KW-0472">Membrane</keyword>
<evidence type="ECO:0000256" key="6">
    <source>
        <dbReference type="ARBA" id="ARBA00022500"/>
    </source>
</evidence>
<dbReference type="NCBIfam" id="TIGR02473">
    <property type="entry name" value="flagell_FliJ"/>
    <property type="match status" value="1"/>
</dbReference>
<protein>
    <recommendedName>
        <fullName evidence="3">Flagellar FliJ protein</fullName>
    </recommendedName>
</protein>
<dbReference type="GO" id="GO:0015031">
    <property type="term" value="P:protein transport"/>
    <property type="evidence" value="ECO:0007669"/>
    <property type="project" value="UniProtKB-KW"/>
</dbReference>